<evidence type="ECO:0000256" key="3">
    <source>
        <dbReference type="ARBA" id="ARBA00023237"/>
    </source>
</evidence>
<accession>A0A1R4EH31</accession>
<feature type="transmembrane region" description="Helical" evidence="5">
    <location>
        <begin position="194"/>
        <end position="215"/>
    </location>
</feature>
<evidence type="ECO:0000313" key="8">
    <source>
        <dbReference type="Proteomes" id="UP000188169"/>
    </source>
</evidence>
<keyword evidence="5" id="KW-0812">Transmembrane</keyword>
<dbReference type="Gene3D" id="3.30.1330.60">
    <property type="entry name" value="OmpA-like domain"/>
    <property type="match status" value="1"/>
</dbReference>
<keyword evidence="8" id="KW-1185">Reference proteome</keyword>
<keyword evidence="2 4" id="KW-0472">Membrane</keyword>
<dbReference type="SUPFAM" id="SSF103088">
    <property type="entry name" value="OmpA-like"/>
    <property type="match status" value="1"/>
</dbReference>
<dbReference type="RefSeq" id="WP_077449146.1">
    <property type="nucleotide sequence ID" value="NZ_FUGD01000103.1"/>
</dbReference>
<dbReference type="EMBL" id="FUGD01000103">
    <property type="protein sequence ID" value="SJM37760.1"/>
    <property type="molecule type" value="Genomic_DNA"/>
</dbReference>
<proteinExistence type="predicted"/>
<evidence type="ECO:0000256" key="2">
    <source>
        <dbReference type="ARBA" id="ARBA00023136"/>
    </source>
</evidence>
<name>A0A1R4EH31_9GAMM</name>
<dbReference type="EC" id="1.97.1.12" evidence="7"/>
<dbReference type="PANTHER" id="PTHR30329">
    <property type="entry name" value="STATOR ELEMENT OF FLAGELLAR MOTOR COMPLEX"/>
    <property type="match status" value="1"/>
</dbReference>
<dbReference type="GO" id="GO:0016491">
    <property type="term" value="F:oxidoreductase activity"/>
    <property type="evidence" value="ECO:0007669"/>
    <property type="project" value="UniProtKB-KW"/>
</dbReference>
<dbReference type="PANTHER" id="PTHR30329:SF21">
    <property type="entry name" value="LIPOPROTEIN YIAD-RELATED"/>
    <property type="match status" value="1"/>
</dbReference>
<dbReference type="GO" id="GO:0009279">
    <property type="term" value="C:cell outer membrane"/>
    <property type="evidence" value="ECO:0007669"/>
    <property type="project" value="UniProtKB-SubCell"/>
</dbReference>
<feature type="domain" description="OmpA-like" evidence="6">
    <location>
        <begin position="391"/>
        <end position="508"/>
    </location>
</feature>
<dbReference type="InterPro" id="IPR006665">
    <property type="entry name" value="OmpA-like"/>
</dbReference>
<comment type="subcellular location">
    <subcellularLocation>
        <location evidence="1">Cell outer membrane</location>
    </subcellularLocation>
</comment>
<dbReference type="InterPro" id="IPR036737">
    <property type="entry name" value="OmpA-like_sf"/>
</dbReference>
<evidence type="ECO:0000313" key="7">
    <source>
        <dbReference type="EMBL" id="SJM37760.1"/>
    </source>
</evidence>
<keyword evidence="5" id="KW-1133">Transmembrane helix</keyword>
<reference evidence="8" key="1">
    <citation type="submission" date="2017-02" db="EMBL/GenBank/DDBJ databases">
        <authorList>
            <person name="Mornico D."/>
        </authorList>
    </citation>
    <scope>NUCLEOTIDE SEQUENCE [LARGE SCALE GENOMIC DNA]</scope>
</reference>
<dbReference type="AlphaFoldDB" id="A0A1R4EH31"/>
<evidence type="ECO:0000256" key="4">
    <source>
        <dbReference type="PROSITE-ProRule" id="PRU00473"/>
    </source>
</evidence>
<evidence type="ECO:0000256" key="1">
    <source>
        <dbReference type="ARBA" id="ARBA00004442"/>
    </source>
</evidence>
<keyword evidence="3" id="KW-0998">Cell outer membrane</keyword>
<sequence length="539" mass="56935">MDIIGHLARTVTPAVLGDNHNPQNESLLKQFYALFAAKLSDNDTFNRLGTQEINREDLGLFDRLWTDETQKSNIANELAAHNNVDVISVKGLLASAAPLAFNEIKSLAGGTPIPQFLRDNLSSFRDHIPAWATAVLPAGLLGAGAAGAHALNANAATGAAATPTAAHANTAGHRISDTTSNAPLQREEKEGGGFLKALLPIIGLIILAALAWALLKGCQKDPAPVASPEQTVHQPAETAGAGDVELDPAVLTLATGEGNDLYACRISAGNDELGNTVTNAVKDVFGADADNCRAEVYSNFATDMPAAAHLGAILPLIKDTPNANVIFEGNDVRIDAPDQAQLDKLVADIKAAAPALNVIAAGPLDLDAEIEQSIADSTAAINNLGDNPDPRDVARALSLQVINFAVDKSDIPEANKAVLDRAVEVMKNVPEMELMILGHTDSDGDDAYNKDLSQRRADAVKDYLVSKGADASKLMTKGMGETDPIATNETDNGKFRNRRIEFTVYDETAMGTEEIEVTQDTANVVEADDMEVTTETEAQ</sequence>
<organism evidence="7 8">
    <name type="scientific">Psychrobacter pasteurii</name>
    <dbReference type="NCBI Taxonomy" id="1945520"/>
    <lineage>
        <taxon>Bacteria</taxon>
        <taxon>Pseudomonadati</taxon>
        <taxon>Pseudomonadota</taxon>
        <taxon>Gammaproteobacteria</taxon>
        <taxon>Moraxellales</taxon>
        <taxon>Moraxellaceae</taxon>
        <taxon>Psychrobacter</taxon>
    </lineage>
</organism>
<dbReference type="PRINTS" id="PR01021">
    <property type="entry name" value="OMPADOMAIN"/>
</dbReference>
<dbReference type="InterPro" id="IPR050330">
    <property type="entry name" value="Bact_OuterMem_StrucFunc"/>
</dbReference>
<dbReference type="PROSITE" id="PS51123">
    <property type="entry name" value="OMPA_2"/>
    <property type="match status" value="1"/>
</dbReference>
<dbReference type="CDD" id="cd07185">
    <property type="entry name" value="OmpA_C-like"/>
    <property type="match status" value="1"/>
</dbReference>
<dbReference type="Proteomes" id="UP000188169">
    <property type="component" value="Unassembled WGS sequence"/>
</dbReference>
<protein>
    <submittedName>
        <fullName evidence="7">Photosystem I P700 chlorophyll a apoprotein A2</fullName>
        <ecNumber evidence="7">1.97.1.12</ecNumber>
    </submittedName>
</protein>
<dbReference type="InterPro" id="IPR006664">
    <property type="entry name" value="OMP_bac"/>
</dbReference>
<evidence type="ECO:0000259" key="6">
    <source>
        <dbReference type="PROSITE" id="PS51123"/>
    </source>
</evidence>
<dbReference type="STRING" id="1945520.A1019T_01744"/>
<dbReference type="Pfam" id="PF00691">
    <property type="entry name" value="OmpA"/>
    <property type="match status" value="1"/>
</dbReference>
<dbReference type="OrthoDB" id="9782229at2"/>
<keyword evidence="7" id="KW-0560">Oxidoreductase</keyword>
<evidence type="ECO:0000256" key="5">
    <source>
        <dbReference type="SAM" id="Phobius"/>
    </source>
</evidence>
<gene>
    <name evidence="7" type="primary">psaB</name>
    <name evidence="7" type="ORF">A1019T_01744</name>
</gene>